<reference evidence="5" key="2">
    <citation type="journal article" date="2019" name="Int. J. Syst. Evol. Microbiol.">
        <title>The Global Catalogue of Microorganisms (GCM) 10K type strain sequencing project: providing services to taxonomists for standard genome sequencing and annotation.</title>
        <authorList>
            <consortium name="The Broad Institute Genomics Platform"/>
            <consortium name="The Broad Institute Genome Sequencing Center for Infectious Disease"/>
            <person name="Wu L."/>
            <person name="Ma J."/>
        </authorList>
    </citation>
    <scope>NUCLEOTIDE SEQUENCE [LARGE SCALE GENOMIC DNA]</scope>
    <source>
        <strain evidence="5">NBRC 107715</strain>
    </source>
</reference>
<evidence type="ECO:0000313" key="5">
    <source>
        <dbReference type="Proteomes" id="UP001156856"/>
    </source>
</evidence>
<dbReference type="EMBL" id="BSPK01000107">
    <property type="protein sequence ID" value="GLS66592.1"/>
    <property type="molecule type" value="Genomic_DNA"/>
</dbReference>
<evidence type="ECO:0000313" key="3">
    <source>
        <dbReference type="EMBL" id="GLS66592.1"/>
    </source>
</evidence>
<protein>
    <submittedName>
        <fullName evidence="2">Uncharacterized protein</fullName>
    </submittedName>
</protein>
<evidence type="ECO:0000313" key="2">
    <source>
        <dbReference type="EMBL" id="GEP03489.1"/>
    </source>
</evidence>
<reference evidence="3" key="4">
    <citation type="submission" date="2023-01" db="EMBL/GenBank/DDBJ databases">
        <title>Draft genome sequence of Methylobacterium oxalidis strain NBRC 107715.</title>
        <authorList>
            <person name="Sun Q."/>
            <person name="Mori K."/>
        </authorList>
    </citation>
    <scope>NUCLEOTIDE SEQUENCE</scope>
    <source>
        <strain evidence="3">NBRC 107715</strain>
    </source>
</reference>
<organism evidence="2 4">
    <name type="scientific">Methylobacterium oxalidis</name>
    <dbReference type="NCBI Taxonomy" id="944322"/>
    <lineage>
        <taxon>Bacteria</taxon>
        <taxon>Pseudomonadati</taxon>
        <taxon>Pseudomonadota</taxon>
        <taxon>Alphaproteobacteria</taxon>
        <taxon>Hyphomicrobiales</taxon>
        <taxon>Methylobacteriaceae</taxon>
        <taxon>Methylobacterium</taxon>
    </lineage>
</organism>
<comment type="caution">
    <text evidence="2">The sequence shown here is derived from an EMBL/GenBank/DDBJ whole genome shotgun (WGS) entry which is preliminary data.</text>
</comment>
<dbReference type="Proteomes" id="UP001156856">
    <property type="component" value="Unassembled WGS sequence"/>
</dbReference>
<evidence type="ECO:0000313" key="4">
    <source>
        <dbReference type="Proteomes" id="UP000321960"/>
    </source>
</evidence>
<dbReference type="RefSeq" id="WP_147025199.1">
    <property type="nucleotide sequence ID" value="NZ_BJZU01000024.1"/>
</dbReference>
<keyword evidence="1" id="KW-0732">Signal</keyword>
<dbReference type="AlphaFoldDB" id="A0A512J0V6"/>
<keyword evidence="5" id="KW-1185">Reference proteome</keyword>
<accession>A0A512J0V6</accession>
<evidence type="ECO:0000256" key="1">
    <source>
        <dbReference type="SAM" id="SignalP"/>
    </source>
</evidence>
<reference evidence="3" key="1">
    <citation type="journal article" date="2014" name="Int. J. Syst. Evol. Microbiol.">
        <title>Complete genome of a new Firmicutes species belonging to the dominant human colonic microbiota ('Ruminococcus bicirculans') reveals two chromosomes and a selective capacity to utilize plant glucans.</title>
        <authorList>
            <consortium name="NISC Comparative Sequencing Program"/>
            <person name="Wegmann U."/>
            <person name="Louis P."/>
            <person name="Goesmann A."/>
            <person name="Henrissat B."/>
            <person name="Duncan S.H."/>
            <person name="Flint H.J."/>
        </authorList>
    </citation>
    <scope>NUCLEOTIDE SEQUENCE</scope>
    <source>
        <strain evidence="3">NBRC 107715</strain>
    </source>
</reference>
<proteinExistence type="predicted"/>
<feature type="signal peptide" evidence="1">
    <location>
        <begin position="1"/>
        <end position="21"/>
    </location>
</feature>
<dbReference type="OrthoDB" id="10015762at2"/>
<dbReference type="EMBL" id="BJZU01000024">
    <property type="protein sequence ID" value="GEP03489.1"/>
    <property type="molecule type" value="Genomic_DNA"/>
</dbReference>
<reference evidence="2 4" key="3">
    <citation type="submission" date="2019-07" db="EMBL/GenBank/DDBJ databases">
        <title>Whole genome shotgun sequence of Methylobacterium oxalidis NBRC 107715.</title>
        <authorList>
            <person name="Hosoyama A."/>
            <person name="Uohara A."/>
            <person name="Ohji S."/>
            <person name="Ichikawa N."/>
        </authorList>
    </citation>
    <scope>NUCLEOTIDE SEQUENCE [LARGE SCALE GENOMIC DNA]</scope>
    <source>
        <strain evidence="2 4">NBRC 107715</strain>
    </source>
</reference>
<sequence length="99" mass="9574">MSIFVHLAGVSAALAAGLALAMPGAGATARAAQDAAPNAAQVAAPAVTAGTGPAPLCREAAWPYAVAACSDRTAGPNGRSVRVISFTGAAPGPRADLHR</sequence>
<gene>
    <name evidence="3" type="ORF">GCM10007888_49750</name>
    <name evidence="2" type="ORF">MOX02_15270</name>
</gene>
<dbReference type="Proteomes" id="UP000321960">
    <property type="component" value="Unassembled WGS sequence"/>
</dbReference>
<name>A0A512J0V6_9HYPH</name>
<feature type="chain" id="PRO_5021854731" evidence="1">
    <location>
        <begin position="22"/>
        <end position="99"/>
    </location>
</feature>